<keyword evidence="2" id="KW-0560">Oxidoreductase</keyword>
<reference evidence="4 5" key="1">
    <citation type="submission" date="2020-08" db="EMBL/GenBank/DDBJ databases">
        <title>Genomic Encyclopedia of Type Strains, Phase IV (KMG-IV): sequencing the most valuable type-strain genomes for metagenomic binning, comparative biology and taxonomic classification.</title>
        <authorList>
            <person name="Goeker M."/>
        </authorList>
    </citation>
    <scope>NUCLEOTIDE SEQUENCE [LARGE SCALE GENOMIC DNA]</scope>
    <source>
        <strain evidence="4 5">DSM 23562</strain>
    </source>
</reference>
<proteinExistence type="inferred from homology"/>
<dbReference type="SMART" id="SM01007">
    <property type="entry name" value="Aldolase_II"/>
    <property type="match status" value="1"/>
</dbReference>
<evidence type="ECO:0000313" key="4">
    <source>
        <dbReference type="EMBL" id="MBB6048762.1"/>
    </source>
</evidence>
<dbReference type="Proteomes" id="UP000520814">
    <property type="component" value="Unassembled WGS sequence"/>
</dbReference>
<comment type="caution">
    <text evidence="4">The sequence shown here is derived from an EMBL/GenBank/DDBJ whole genome shotgun (WGS) entry which is preliminary data.</text>
</comment>
<dbReference type="InterPro" id="IPR013454">
    <property type="entry name" value="Bifunc_RhaD/ADH"/>
</dbReference>
<dbReference type="InterPro" id="IPR036291">
    <property type="entry name" value="NAD(P)-bd_dom_sf"/>
</dbReference>
<dbReference type="SUPFAM" id="SSF53639">
    <property type="entry name" value="AraD/HMP-PK domain-like"/>
    <property type="match status" value="1"/>
</dbReference>
<organism evidence="4 5">
    <name type="scientific">Armatimonas rosea</name>
    <dbReference type="NCBI Taxonomy" id="685828"/>
    <lineage>
        <taxon>Bacteria</taxon>
        <taxon>Bacillati</taxon>
        <taxon>Armatimonadota</taxon>
        <taxon>Armatimonadia</taxon>
        <taxon>Armatimonadales</taxon>
        <taxon>Armatimonadaceae</taxon>
        <taxon>Armatimonas</taxon>
    </lineage>
</organism>
<dbReference type="PANTHER" id="PTHR43669:SF8">
    <property type="entry name" value="SHORT-CHAIN TYPE DEHYDROGENASE_REDUCTASE-RELATED"/>
    <property type="match status" value="1"/>
</dbReference>
<dbReference type="PANTHER" id="PTHR43669">
    <property type="entry name" value="5-KETO-D-GLUCONATE 5-REDUCTASE"/>
    <property type="match status" value="1"/>
</dbReference>
<evidence type="ECO:0000256" key="2">
    <source>
        <dbReference type="ARBA" id="ARBA00023002"/>
    </source>
</evidence>
<dbReference type="NCBIfam" id="TIGR02632">
    <property type="entry name" value="RhaD_aldol-ADH"/>
    <property type="match status" value="1"/>
</dbReference>
<comment type="similarity">
    <text evidence="1">Belongs to the short-chain dehydrogenases/reductases (SDR) family.</text>
</comment>
<dbReference type="FunFam" id="3.40.50.720:FF:000084">
    <property type="entry name" value="Short-chain dehydrogenase reductase"/>
    <property type="match status" value="1"/>
</dbReference>
<keyword evidence="5" id="KW-1185">Reference proteome</keyword>
<dbReference type="RefSeq" id="WP_184192395.1">
    <property type="nucleotide sequence ID" value="NZ_JACHGW010000001.1"/>
</dbReference>
<dbReference type="Pfam" id="PF00596">
    <property type="entry name" value="Aldolase_II"/>
    <property type="match status" value="1"/>
</dbReference>
<evidence type="ECO:0000256" key="1">
    <source>
        <dbReference type="ARBA" id="ARBA00006484"/>
    </source>
</evidence>
<dbReference type="NCBIfam" id="NF006189">
    <property type="entry name" value="PRK08324.1-3"/>
    <property type="match status" value="1"/>
</dbReference>
<dbReference type="PRINTS" id="PR00081">
    <property type="entry name" value="GDHRDH"/>
</dbReference>
<sequence>MTLTLLSDLWDDSLAATLDEPELLRYRSNLLGSDPRLTNFGGGNTSAKIPLPDPVTGETATVLWVKGSGGDLGTIKREGFATLYQDKLEALKKRYRGDAFEDEMVDLYPLCVFGTNPRAASIDTPLHAFLPFRHVDHLHPDWAIALAASANGPELLEKLRAETGLHLVWLPWKRPGFELGLWLEKAVAENPSCDGIILGSHGIFTWGDDAKGSYLNTLRVLDLIGQFVLKHIDHATLFGGQITEPRSDRRALARFVLPALRGRNLAHFSDSEAVLRFVSSADAAALAEKGTSCPDHFVRTKVKPLFVHWDAKNGTASDLLAAIQDALPGYRADYAAYYETNKEPDSPAIRSSDPSVVLIPGVGMLSFGKNKQEARITGEFYTNAIHVMEGATSMAPPAPTGGGAGNYVSLTPREAFRIEYWLLEEAKLKRMPPEKELARQVAVVVGTGSGIGRAVVNRLVKDGAVVVCADINLALAQETAAPHGESALAVECNITDRASVRAAMDAATLAYGGIDTLIAVAAVIFSPDDTGRVTEAQWRTTFDVNTLGSYLAADEAMQVMQAQGSGGQVVLISSANGVVAKQGSFAYDASKAALNHLVRELAVVGGPSGIRVNGVSPASVVSGSHQFPRDRVLTSLAKYGIDFDPSEETEALREKLAGFYAQRTLLKKRVTPEAVAEAVFLLASPTRFSLTTGQSLPVDAGLTEAFLR</sequence>
<dbReference type="EMBL" id="JACHGW010000001">
    <property type="protein sequence ID" value="MBB6048762.1"/>
    <property type="molecule type" value="Genomic_DNA"/>
</dbReference>
<feature type="domain" description="Class II aldolase/adducin N-terminal" evidence="3">
    <location>
        <begin position="23"/>
        <end position="228"/>
    </location>
</feature>
<dbReference type="Pfam" id="PF13561">
    <property type="entry name" value="adh_short_C2"/>
    <property type="match status" value="1"/>
</dbReference>
<dbReference type="InterPro" id="IPR036409">
    <property type="entry name" value="Aldolase_II/adducin_N_sf"/>
</dbReference>
<gene>
    <name evidence="4" type="ORF">HNQ39_000524</name>
</gene>
<dbReference type="Gene3D" id="3.40.50.720">
    <property type="entry name" value="NAD(P)-binding Rossmann-like Domain"/>
    <property type="match status" value="1"/>
</dbReference>
<dbReference type="GO" id="GO:0016491">
    <property type="term" value="F:oxidoreductase activity"/>
    <property type="evidence" value="ECO:0007669"/>
    <property type="project" value="UniProtKB-KW"/>
</dbReference>
<dbReference type="Gene3D" id="3.40.225.10">
    <property type="entry name" value="Class II aldolase/adducin N-terminal domain"/>
    <property type="match status" value="1"/>
</dbReference>
<accession>A0A7W9SLC8</accession>
<dbReference type="SUPFAM" id="SSF51735">
    <property type="entry name" value="NAD(P)-binding Rossmann-fold domains"/>
    <property type="match status" value="1"/>
</dbReference>
<dbReference type="InterPro" id="IPR002347">
    <property type="entry name" value="SDR_fam"/>
</dbReference>
<dbReference type="InterPro" id="IPR001303">
    <property type="entry name" value="Aldolase_II/adducin_N"/>
</dbReference>
<evidence type="ECO:0000313" key="5">
    <source>
        <dbReference type="Proteomes" id="UP000520814"/>
    </source>
</evidence>
<name>A0A7W9SLC8_ARMRO</name>
<protein>
    <submittedName>
        <fullName evidence="4">Rhamnulose-1-phosphate aldolase/alcohol dehydrogenase</fullName>
    </submittedName>
</protein>
<evidence type="ECO:0000259" key="3">
    <source>
        <dbReference type="SMART" id="SM01007"/>
    </source>
</evidence>
<dbReference type="AlphaFoldDB" id="A0A7W9SLC8"/>